<dbReference type="PANTHER" id="PTHR45974">
    <property type="entry name" value="RECEPTOR-LIKE PROTEIN 55"/>
    <property type="match status" value="1"/>
</dbReference>
<comment type="caution">
    <text evidence="21">The sequence shown here is derived from an EMBL/GenBank/DDBJ whole genome shotgun (WGS) entry which is preliminary data.</text>
</comment>
<keyword evidence="15" id="KW-0675">Receptor</keyword>
<keyword evidence="9" id="KW-0677">Repeat</keyword>
<keyword evidence="6" id="KW-0808">Transferase</keyword>
<dbReference type="FunFam" id="1.10.510.10:FF:000453">
    <property type="entry name" value="LRR receptor-like serine/threonine-protein kinase HSL2"/>
    <property type="match status" value="1"/>
</dbReference>
<keyword evidence="7 19" id="KW-0812">Transmembrane</keyword>
<dbReference type="Pfam" id="PF08263">
    <property type="entry name" value="LRRNT_2"/>
    <property type="match status" value="1"/>
</dbReference>
<keyword evidence="4" id="KW-0723">Serine/threonine-protein kinase</keyword>
<keyword evidence="14 19" id="KW-0472">Membrane</keyword>
<dbReference type="InterPro" id="IPR013210">
    <property type="entry name" value="LRR_N_plant-typ"/>
</dbReference>
<dbReference type="Gene3D" id="3.80.10.10">
    <property type="entry name" value="Ribonuclease Inhibitor"/>
    <property type="match status" value="3"/>
</dbReference>
<keyword evidence="22" id="KW-1185">Reference proteome</keyword>
<dbReference type="InterPro" id="IPR017441">
    <property type="entry name" value="Protein_kinase_ATP_BS"/>
</dbReference>
<dbReference type="Gene3D" id="3.30.200.20">
    <property type="entry name" value="Phosphorylase Kinase, domain 1"/>
    <property type="match status" value="1"/>
</dbReference>
<evidence type="ECO:0000259" key="20">
    <source>
        <dbReference type="PROSITE" id="PS50011"/>
    </source>
</evidence>
<dbReference type="GO" id="GO:0016020">
    <property type="term" value="C:membrane"/>
    <property type="evidence" value="ECO:0007669"/>
    <property type="project" value="UniProtKB-SubCell"/>
</dbReference>
<dbReference type="InterPro" id="IPR001245">
    <property type="entry name" value="Ser-Thr/Tyr_kinase_cat_dom"/>
</dbReference>
<dbReference type="FunFam" id="3.80.10.10:FF:000363">
    <property type="entry name" value="Leucine-rich repeat family protein"/>
    <property type="match status" value="1"/>
</dbReference>
<dbReference type="CDD" id="cd14066">
    <property type="entry name" value="STKc_IRAK"/>
    <property type="match status" value="1"/>
</dbReference>
<evidence type="ECO:0000313" key="21">
    <source>
        <dbReference type="EMBL" id="KAK7303488.1"/>
    </source>
</evidence>
<name>A0AAN9JQR0_CLITE</name>
<keyword evidence="10 17" id="KW-0547">Nucleotide-binding</keyword>
<evidence type="ECO:0000256" key="1">
    <source>
        <dbReference type="ARBA" id="ARBA00004479"/>
    </source>
</evidence>
<dbReference type="Pfam" id="PF07714">
    <property type="entry name" value="PK_Tyr_Ser-Thr"/>
    <property type="match status" value="1"/>
</dbReference>
<evidence type="ECO:0000256" key="5">
    <source>
        <dbReference type="ARBA" id="ARBA00022614"/>
    </source>
</evidence>
<dbReference type="PANTHER" id="PTHR45974:SF266">
    <property type="entry name" value="LEUCINE-RICH REPEAT RECEPTOR PROTEIN KINASE HPCA1"/>
    <property type="match status" value="1"/>
</dbReference>
<evidence type="ECO:0000256" key="19">
    <source>
        <dbReference type="SAM" id="Phobius"/>
    </source>
</evidence>
<feature type="compositionally biased region" description="Polar residues" evidence="18">
    <location>
        <begin position="574"/>
        <end position="592"/>
    </location>
</feature>
<dbReference type="EMBL" id="JAYKXN010000003">
    <property type="protein sequence ID" value="KAK7303488.1"/>
    <property type="molecule type" value="Genomic_DNA"/>
</dbReference>
<dbReference type="InterPro" id="IPR011009">
    <property type="entry name" value="Kinase-like_dom_sf"/>
</dbReference>
<dbReference type="SUPFAM" id="SSF56112">
    <property type="entry name" value="Protein kinase-like (PK-like)"/>
    <property type="match status" value="1"/>
</dbReference>
<dbReference type="PROSITE" id="PS50011">
    <property type="entry name" value="PROTEIN_KINASE_DOM"/>
    <property type="match status" value="1"/>
</dbReference>
<keyword evidence="8" id="KW-0732">Signal</keyword>
<evidence type="ECO:0000256" key="6">
    <source>
        <dbReference type="ARBA" id="ARBA00022679"/>
    </source>
</evidence>
<evidence type="ECO:0000256" key="13">
    <source>
        <dbReference type="ARBA" id="ARBA00022989"/>
    </source>
</evidence>
<dbReference type="Proteomes" id="UP001359559">
    <property type="component" value="Unassembled WGS sequence"/>
</dbReference>
<dbReference type="GO" id="GO:0004674">
    <property type="term" value="F:protein serine/threonine kinase activity"/>
    <property type="evidence" value="ECO:0007669"/>
    <property type="project" value="UniProtKB-KW"/>
</dbReference>
<dbReference type="InterPro" id="IPR000719">
    <property type="entry name" value="Prot_kinase_dom"/>
</dbReference>
<keyword evidence="13 19" id="KW-1133">Transmembrane helix</keyword>
<gene>
    <name evidence="21" type="ORF">RJT34_14395</name>
</gene>
<evidence type="ECO:0000256" key="3">
    <source>
        <dbReference type="ARBA" id="ARBA00012513"/>
    </source>
</evidence>
<evidence type="ECO:0000313" key="22">
    <source>
        <dbReference type="Proteomes" id="UP001359559"/>
    </source>
</evidence>
<proteinExistence type="inferred from homology"/>
<evidence type="ECO:0000256" key="16">
    <source>
        <dbReference type="ARBA" id="ARBA00023180"/>
    </source>
</evidence>
<dbReference type="Gene3D" id="1.10.510.10">
    <property type="entry name" value="Transferase(Phosphotransferase) domain 1"/>
    <property type="match status" value="1"/>
</dbReference>
<feature type="domain" description="Protein kinase" evidence="20">
    <location>
        <begin position="612"/>
        <end position="885"/>
    </location>
</feature>
<evidence type="ECO:0000256" key="10">
    <source>
        <dbReference type="ARBA" id="ARBA00022741"/>
    </source>
</evidence>
<dbReference type="GO" id="GO:0005524">
    <property type="term" value="F:ATP binding"/>
    <property type="evidence" value="ECO:0007669"/>
    <property type="project" value="UniProtKB-UniRule"/>
</dbReference>
<keyword evidence="12 17" id="KW-0067">ATP-binding</keyword>
<dbReference type="FunFam" id="3.80.10.10:FF:000542">
    <property type="entry name" value="Leucine-rich repeat protein kinase family protein"/>
    <property type="match status" value="1"/>
</dbReference>
<evidence type="ECO:0000256" key="12">
    <source>
        <dbReference type="ARBA" id="ARBA00022840"/>
    </source>
</evidence>
<evidence type="ECO:0000256" key="8">
    <source>
        <dbReference type="ARBA" id="ARBA00022729"/>
    </source>
</evidence>
<feature type="transmembrane region" description="Helical" evidence="19">
    <location>
        <begin position="540"/>
        <end position="563"/>
    </location>
</feature>
<evidence type="ECO:0000256" key="17">
    <source>
        <dbReference type="PROSITE-ProRule" id="PRU10141"/>
    </source>
</evidence>
<evidence type="ECO:0000256" key="4">
    <source>
        <dbReference type="ARBA" id="ARBA00022527"/>
    </source>
</evidence>
<dbReference type="InterPro" id="IPR008271">
    <property type="entry name" value="Ser/Thr_kinase_AS"/>
</dbReference>
<evidence type="ECO:0000256" key="9">
    <source>
        <dbReference type="ARBA" id="ARBA00022737"/>
    </source>
</evidence>
<dbReference type="PROSITE" id="PS00108">
    <property type="entry name" value="PROTEIN_KINASE_ST"/>
    <property type="match status" value="1"/>
</dbReference>
<dbReference type="EC" id="2.7.11.1" evidence="3"/>
<sequence length="929" mass="101287">MKVTALNALKSDWQNVPLSWETSNDPCDGWEGIHCIDGRVTTISLASMGLSGQLTADIGLLSELQILDLSYNSNLTGTISSDIGNLKKLTTLILIKCGFTGPIPDTIGNLQRLVTLSLNSNGFSGPIPAAIGNLSRIYWLDLAENQLSGTIPVSNGTTPGLDMLHNAGHFHFGQNKLSGNIPSQLFSSEMSLKHVLFESNQFTGSIPSTLGLVQTLEVVRLDGNNYLTGTVPQNINNLTKLTNLFLSNNRLSGPLPNLTGMNSLNYLDLSNNSFDPSGFPPILTTLQSLTTLIMENIGLQGTVPVSLFGLQQLQTVVLRRNQLNGTLDIGTLISSQLELLDLQTNIIVEFNPKVDVSKVEVILIGNPICQETGTPNTYCSIAKSNDSYTTQPNNCVPVECSADLISSPNCKCAYPYTGTFTLRAPSFSDLGNETVFASLEKSLLFSFLAQDQPVDSVSLSNPTVTDYLAMTLKIFPSGQDRFNRTGISSIAFMLSNQTYKPPPTLGFGPFYFVGDPYDHFLADSALQVPAPISNSTNTGIIAGAAGGGAALLVLVLLTIVYAFRRRKNTKKTSGKSNPFEQWDPSESNSSIPQLKGARRFTFEEIQNCTKNFSQVNNIGSGGYGKVYRGTLPNGQLIAVKRAQKESMQGGLEFKTEIELLSRVHHKNLVSLIGFCFDQGEQMLVYEYVPNGTLKDTLSGRSGIRLDWIRRLKVTLGAARGLDYLHELANPPIIHRDVKSTNILLDDRLNAKVSDFGLSKPLGDGAKGYITTQVKGTMGYLDPEYYMTQQLTEKSDVYSFGVLMLELITARRPIERGKYIVKVVKNAIDKTKEFYGLKEILDPAMDLGTGLSGFDKFVELAMQCVEESSTSRPSMNHVVKEIENMLQLVGSNPNVESASTSSSYNNVSKGSSLHPYDNEYFDSSVVLPRA</sequence>
<evidence type="ECO:0000256" key="14">
    <source>
        <dbReference type="ARBA" id="ARBA00023136"/>
    </source>
</evidence>
<comment type="subcellular location">
    <subcellularLocation>
        <location evidence="1">Membrane</location>
        <topology evidence="1">Single-pass type I membrane protein</topology>
    </subcellularLocation>
</comment>
<protein>
    <recommendedName>
        <fullName evidence="3">non-specific serine/threonine protein kinase</fullName>
        <ecNumber evidence="3">2.7.11.1</ecNumber>
    </recommendedName>
</protein>
<evidence type="ECO:0000256" key="7">
    <source>
        <dbReference type="ARBA" id="ARBA00022692"/>
    </source>
</evidence>
<dbReference type="FunFam" id="3.30.200.20:FF:000328">
    <property type="entry name" value="Leucine-rich repeat protein kinase family protein"/>
    <property type="match status" value="1"/>
</dbReference>
<dbReference type="Pfam" id="PF00560">
    <property type="entry name" value="LRR_1"/>
    <property type="match status" value="4"/>
</dbReference>
<feature type="region of interest" description="Disordered" evidence="18">
    <location>
        <begin position="570"/>
        <end position="593"/>
    </location>
</feature>
<evidence type="ECO:0000256" key="15">
    <source>
        <dbReference type="ARBA" id="ARBA00023170"/>
    </source>
</evidence>
<feature type="binding site" evidence="17">
    <location>
        <position position="640"/>
    </location>
    <ligand>
        <name>ATP</name>
        <dbReference type="ChEBI" id="CHEBI:30616"/>
    </ligand>
</feature>
<dbReference type="PROSITE" id="PS00107">
    <property type="entry name" value="PROTEIN_KINASE_ATP"/>
    <property type="match status" value="1"/>
</dbReference>
<dbReference type="SUPFAM" id="SSF52058">
    <property type="entry name" value="L domain-like"/>
    <property type="match status" value="1"/>
</dbReference>
<evidence type="ECO:0000256" key="2">
    <source>
        <dbReference type="ARBA" id="ARBA00008684"/>
    </source>
</evidence>
<organism evidence="21 22">
    <name type="scientific">Clitoria ternatea</name>
    <name type="common">Butterfly pea</name>
    <dbReference type="NCBI Taxonomy" id="43366"/>
    <lineage>
        <taxon>Eukaryota</taxon>
        <taxon>Viridiplantae</taxon>
        <taxon>Streptophyta</taxon>
        <taxon>Embryophyta</taxon>
        <taxon>Tracheophyta</taxon>
        <taxon>Spermatophyta</taxon>
        <taxon>Magnoliopsida</taxon>
        <taxon>eudicotyledons</taxon>
        <taxon>Gunneridae</taxon>
        <taxon>Pentapetalae</taxon>
        <taxon>rosids</taxon>
        <taxon>fabids</taxon>
        <taxon>Fabales</taxon>
        <taxon>Fabaceae</taxon>
        <taxon>Papilionoideae</taxon>
        <taxon>50 kb inversion clade</taxon>
        <taxon>NPAAA clade</taxon>
        <taxon>indigoferoid/millettioid clade</taxon>
        <taxon>Phaseoleae</taxon>
        <taxon>Clitoria</taxon>
    </lineage>
</organism>
<evidence type="ECO:0000256" key="18">
    <source>
        <dbReference type="SAM" id="MobiDB-lite"/>
    </source>
</evidence>
<accession>A0AAN9JQR0</accession>
<dbReference type="InterPro" id="IPR032675">
    <property type="entry name" value="LRR_dom_sf"/>
</dbReference>
<dbReference type="SMART" id="SM00220">
    <property type="entry name" value="S_TKc"/>
    <property type="match status" value="1"/>
</dbReference>
<dbReference type="PROSITE" id="PS51450">
    <property type="entry name" value="LRR"/>
    <property type="match status" value="1"/>
</dbReference>
<comment type="similarity">
    <text evidence="2">Belongs to the protein kinase superfamily. Ser/Thr protein kinase family.</text>
</comment>
<dbReference type="InterPro" id="IPR001611">
    <property type="entry name" value="Leu-rich_rpt"/>
</dbReference>
<evidence type="ECO:0000256" key="11">
    <source>
        <dbReference type="ARBA" id="ARBA00022777"/>
    </source>
</evidence>
<keyword evidence="11" id="KW-0418">Kinase</keyword>
<dbReference type="AlphaFoldDB" id="A0AAN9JQR0"/>
<keyword evidence="16" id="KW-0325">Glycoprotein</keyword>
<reference evidence="21 22" key="1">
    <citation type="submission" date="2024-01" db="EMBL/GenBank/DDBJ databases">
        <title>The genomes of 5 underutilized Papilionoideae crops provide insights into root nodulation and disease resistance.</title>
        <authorList>
            <person name="Yuan L."/>
        </authorList>
    </citation>
    <scope>NUCLEOTIDE SEQUENCE [LARGE SCALE GENOMIC DNA]</scope>
    <source>
        <strain evidence="21">LY-2023</strain>
        <tissue evidence="21">Leaf</tissue>
    </source>
</reference>
<keyword evidence="5" id="KW-0433">Leucine-rich repeat</keyword>